<evidence type="ECO:0008006" key="4">
    <source>
        <dbReference type="Google" id="ProtNLM"/>
    </source>
</evidence>
<feature type="compositionally biased region" description="Acidic residues" evidence="1">
    <location>
        <begin position="784"/>
        <end position="793"/>
    </location>
</feature>
<keyword evidence="3" id="KW-1185">Reference proteome</keyword>
<dbReference type="OMA" id="HEFFLSH"/>
<feature type="region of interest" description="Disordered" evidence="1">
    <location>
        <begin position="196"/>
        <end position="255"/>
    </location>
</feature>
<evidence type="ECO:0000313" key="2">
    <source>
        <dbReference type="EMBL" id="ESS34598.1"/>
    </source>
</evidence>
<evidence type="ECO:0000256" key="1">
    <source>
        <dbReference type="SAM" id="MobiDB-lite"/>
    </source>
</evidence>
<accession>A0A125YIM4</accession>
<feature type="compositionally biased region" description="Basic and acidic residues" evidence="1">
    <location>
        <begin position="365"/>
        <end position="384"/>
    </location>
</feature>
<organism evidence="2 3">
    <name type="scientific">Toxoplasma gondii (strain ATCC 50861 / VEG)</name>
    <dbReference type="NCBI Taxonomy" id="432359"/>
    <lineage>
        <taxon>Eukaryota</taxon>
        <taxon>Sar</taxon>
        <taxon>Alveolata</taxon>
        <taxon>Apicomplexa</taxon>
        <taxon>Conoidasida</taxon>
        <taxon>Coccidia</taxon>
        <taxon>Eucoccidiorida</taxon>
        <taxon>Eimeriorina</taxon>
        <taxon>Sarcocystidae</taxon>
        <taxon>Toxoplasma</taxon>
    </lineage>
</organism>
<feature type="region of interest" description="Disordered" evidence="1">
    <location>
        <begin position="344"/>
        <end position="384"/>
    </location>
</feature>
<dbReference type="AlphaFoldDB" id="A0A125YIM4"/>
<dbReference type="OrthoDB" id="10365195at2759"/>
<feature type="compositionally biased region" description="Polar residues" evidence="1">
    <location>
        <begin position="118"/>
        <end position="127"/>
    </location>
</feature>
<dbReference type="PaxDb" id="5811-TGME49_078760"/>
<dbReference type="VEuPathDB" id="ToxoDB:TGVEG_278760"/>
<feature type="region of interest" description="Disordered" evidence="1">
    <location>
        <begin position="784"/>
        <end position="808"/>
    </location>
</feature>
<feature type="compositionally biased region" description="Low complexity" evidence="1">
    <location>
        <begin position="344"/>
        <end position="358"/>
    </location>
</feature>
<feature type="compositionally biased region" description="Polar residues" evidence="1">
    <location>
        <begin position="232"/>
        <end position="252"/>
    </location>
</feature>
<dbReference type="EMBL" id="AAYL02000064">
    <property type="protein sequence ID" value="ESS34598.1"/>
    <property type="molecule type" value="Genomic_DNA"/>
</dbReference>
<gene>
    <name evidence="2" type="ORF">TGVEG_278760</name>
</gene>
<evidence type="ECO:0000313" key="3">
    <source>
        <dbReference type="Proteomes" id="UP000002226"/>
    </source>
</evidence>
<sequence>MDTEARPAFISRETEGRQSPLGSDAPLALPPPSPQGLGSLCCGETAAGYHSTAGERRKGAEDISHDEAENVSKKKWKEKDIPEKADGDTKRVELPPESHIFTDSLPRGRQSLGENRRTTSLYSGTLQKTEHAAASKTVPSEAAWCLSPCDPAASSSLFSPFPRSSTAADSAPPSFGALPFASCLFNGNAARWREQRGQSGSCMHRSRGFSSLSDSDEERSPPASPFLVCSLPPSTGNAESPGPATSSTSSRPAQADCRQPFEEFLHLCCKQDARPSRSPSEVVGHLSSIAPSSSPSSASSSSILSSLSPSSPSASSVHPSSLSLSVPLSSRSCRFAPAGGPAALHSSSSDASSLASSARTSEQPLRGDHSDKGKNRGMREEKETKIARESQDVFWLLLRLVQFLTVKDFLSLSSVSVTFHRLLLSPIVNEWCYFLFLLQDCLPAGLHSLHANVSSIPSSSPPALPSSSSSSSSSSPSPSSSTVSSCSSSSSSPSFSCLCFSPGDSPVSSLLSVDLPPHSLPFVPAFLALSDTSPNPSLAFSCKGRLQQRMRARRSWLIRRPFVHEFFLSHCSSSLQSAEEAAHATPPSQCTSSDALSFPEQRRKDIPRLSAQHRPPSVNCSLSLGASEAQLTAIAFSWREASSRISAASRETSWWTSSATFLSGTPYLVATQQEAGATLWPAPSSRSCLSVYDLSSPLQSWGVGAGDIGGETPCQAGAWKEPPKPRGLSARSSVCLQATESKRGTVCACRRCWVVDMALGEAGGSETTRLPAKGDSDMVVETEEVDEAEEDGETEVKADTGKSWGEDASRGAKTHRMWALMSCGTAVAVDLHASAVVSRLAPLSLPGVSFSLEESRGCRVLPLSSSSGGFTGRDELALVVDATGIFFCDSRLQSYLPFTLFSPAQPGMQTGTHAGGREGGASSWSLEGDRPVAADCTDLMVAALCASQSIRLWDLRWNASPLRELRPPSFSSFHLRHSASSACASSSSPHKTQYFFFSPEEAATSAYRDVLALSVFRRLRIARAWEETAQDTGKEAERQRRTETVLRRHALTLRRNLILSLHSLHQSDDRELPYNGGIEHPAAIIHQWQWSQSRPWRSFVCPPSDEFCGDTDRLVADDTPASLFHFPPLSSHLFVLPRRSDTLRILRLPDRAAITSPWTGHTSPSWPLNL</sequence>
<feature type="compositionally biased region" description="Basic and acidic residues" evidence="1">
    <location>
        <begin position="53"/>
        <end position="96"/>
    </location>
</feature>
<reference evidence="2" key="1">
    <citation type="submission" date="2007-03" db="EMBL/GenBank/DDBJ databases">
        <authorList>
            <person name="Paulsen I."/>
        </authorList>
    </citation>
    <scope>NUCLEOTIDE SEQUENCE</scope>
    <source>
        <strain evidence="2">VEG</strain>
    </source>
</reference>
<protein>
    <recommendedName>
        <fullName evidence="4">F-box domain-containing protein</fullName>
    </recommendedName>
</protein>
<dbReference type="Proteomes" id="UP000002226">
    <property type="component" value="Unassembled WGS sequence"/>
</dbReference>
<feature type="compositionally biased region" description="Low complexity" evidence="1">
    <location>
        <begin position="285"/>
        <end position="321"/>
    </location>
</feature>
<feature type="region of interest" description="Disordered" evidence="1">
    <location>
        <begin position="276"/>
        <end position="321"/>
    </location>
</feature>
<comment type="caution">
    <text evidence="2">The sequence shown here is derived from an EMBL/GenBank/DDBJ whole genome shotgun (WGS) entry which is preliminary data.</text>
</comment>
<dbReference type="eggNOG" id="ENOG502QZPP">
    <property type="taxonomic scope" value="Eukaryota"/>
</dbReference>
<proteinExistence type="predicted"/>
<feature type="compositionally biased region" description="Basic and acidic residues" evidence="1">
    <location>
        <begin position="794"/>
        <end position="808"/>
    </location>
</feature>
<name>A0A125YIM4_TOXGV</name>
<feature type="region of interest" description="Disordered" evidence="1">
    <location>
        <begin position="1"/>
        <end position="134"/>
    </location>
</feature>